<dbReference type="Gene3D" id="3.40.630.30">
    <property type="match status" value="1"/>
</dbReference>
<proteinExistence type="predicted"/>
<feature type="domain" description="N-acetyltransferase" evidence="1">
    <location>
        <begin position="12"/>
        <end position="174"/>
    </location>
</feature>
<dbReference type="Pfam" id="PF13302">
    <property type="entry name" value="Acetyltransf_3"/>
    <property type="match status" value="1"/>
</dbReference>
<dbReference type="InterPro" id="IPR051531">
    <property type="entry name" value="N-acetyltransferase"/>
</dbReference>
<name>A0A1Q9AWX7_9HYPH</name>
<dbReference type="SUPFAM" id="SSF55729">
    <property type="entry name" value="Acyl-CoA N-acyltransferases (Nat)"/>
    <property type="match status" value="1"/>
</dbReference>
<protein>
    <submittedName>
        <fullName evidence="2">GNAT family N-acetyltransferase</fullName>
    </submittedName>
</protein>
<dbReference type="PANTHER" id="PTHR43792:SF16">
    <property type="entry name" value="N-ACETYLTRANSFERASE DOMAIN-CONTAINING PROTEIN"/>
    <property type="match status" value="1"/>
</dbReference>
<dbReference type="GO" id="GO:0016747">
    <property type="term" value="F:acyltransferase activity, transferring groups other than amino-acyl groups"/>
    <property type="evidence" value="ECO:0007669"/>
    <property type="project" value="InterPro"/>
</dbReference>
<sequence>MQSMPDIMTDRLILRPHRRDDYDVFCDLWAHPDVVRHIGGKRFTAEESWMRLMNRPGMWHFMGFGFLAIEERATGRFVGEGGFHEVRRDMTPSLIGTLEMGWALLPAFHGKGYPFEAMKAMIDWADKTFPGRTMTAIIAPDNAPSFKLASKLGFLEYARTDYHGEVVVLRREVAQDAA</sequence>
<reference evidence="2 3" key="1">
    <citation type="submission" date="2016-09" db="EMBL/GenBank/DDBJ databases">
        <title>Rhizobium sp. nov., a novel species isolated from the rice rhizosphere.</title>
        <authorList>
            <person name="Zhao J."/>
            <person name="Zhang X."/>
        </authorList>
    </citation>
    <scope>NUCLEOTIDE SEQUENCE [LARGE SCALE GENOMIC DNA]</scope>
    <source>
        <strain evidence="2 3">1.7048</strain>
    </source>
</reference>
<keyword evidence="2" id="KW-0808">Transferase</keyword>
<dbReference type="PROSITE" id="PS51186">
    <property type="entry name" value="GNAT"/>
    <property type="match status" value="1"/>
</dbReference>
<accession>A0A1Q9AWX7</accession>
<evidence type="ECO:0000313" key="2">
    <source>
        <dbReference type="EMBL" id="OLP59951.1"/>
    </source>
</evidence>
<dbReference type="EMBL" id="MKIP01000043">
    <property type="protein sequence ID" value="OLP59951.1"/>
    <property type="molecule type" value="Genomic_DNA"/>
</dbReference>
<dbReference type="RefSeq" id="WP_075627713.1">
    <property type="nucleotide sequence ID" value="NZ_FOAM01000002.1"/>
</dbReference>
<dbReference type="OrthoDB" id="6293260at2"/>
<organism evidence="2 3">
    <name type="scientific">Xaviernesmea oryzae</name>
    <dbReference type="NCBI Taxonomy" id="464029"/>
    <lineage>
        <taxon>Bacteria</taxon>
        <taxon>Pseudomonadati</taxon>
        <taxon>Pseudomonadota</taxon>
        <taxon>Alphaproteobacteria</taxon>
        <taxon>Hyphomicrobiales</taxon>
        <taxon>Rhizobiaceae</taxon>
        <taxon>Rhizobium/Agrobacterium group</taxon>
        <taxon>Xaviernesmea</taxon>
    </lineage>
</organism>
<gene>
    <name evidence="2" type="ORF">BJF93_10175</name>
</gene>
<evidence type="ECO:0000259" key="1">
    <source>
        <dbReference type="PROSITE" id="PS51186"/>
    </source>
</evidence>
<dbReference type="Proteomes" id="UP000186364">
    <property type="component" value="Unassembled WGS sequence"/>
</dbReference>
<dbReference type="AlphaFoldDB" id="A0A1Q9AWX7"/>
<dbReference type="PANTHER" id="PTHR43792">
    <property type="entry name" value="GNAT FAMILY, PUTATIVE (AFU_ORTHOLOGUE AFUA_3G00765)-RELATED-RELATED"/>
    <property type="match status" value="1"/>
</dbReference>
<keyword evidence="3" id="KW-1185">Reference proteome</keyword>
<dbReference type="InterPro" id="IPR000182">
    <property type="entry name" value="GNAT_dom"/>
</dbReference>
<evidence type="ECO:0000313" key="3">
    <source>
        <dbReference type="Proteomes" id="UP000186364"/>
    </source>
</evidence>
<comment type="caution">
    <text evidence="2">The sequence shown here is derived from an EMBL/GenBank/DDBJ whole genome shotgun (WGS) entry which is preliminary data.</text>
</comment>
<dbReference type="InterPro" id="IPR016181">
    <property type="entry name" value="Acyl_CoA_acyltransferase"/>
</dbReference>